<name>A0A6L8VFX7_9RHOB</name>
<dbReference type="OrthoDB" id="9805807at2"/>
<organism evidence="1 2">
    <name type="scientific">Frigidibacter albus</name>
    <dbReference type="NCBI Taxonomy" id="1465486"/>
    <lineage>
        <taxon>Bacteria</taxon>
        <taxon>Pseudomonadati</taxon>
        <taxon>Pseudomonadota</taxon>
        <taxon>Alphaproteobacteria</taxon>
        <taxon>Rhodobacterales</taxon>
        <taxon>Paracoccaceae</taxon>
        <taxon>Frigidibacter</taxon>
    </lineage>
</organism>
<evidence type="ECO:0008006" key="3">
    <source>
        <dbReference type="Google" id="ProtNLM"/>
    </source>
</evidence>
<dbReference type="AlphaFoldDB" id="A0A6L8VFX7"/>
<dbReference type="Gene3D" id="3.40.640.10">
    <property type="entry name" value="Type I PLP-dependent aspartate aminotransferase-like (Major domain)"/>
    <property type="match status" value="1"/>
</dbReference>
<dbReference type="EMBL" id="WWNR01000005">
    <property type="protein sequence ID" value="MZQ89268.1"/>
    <property type="molecule type" value="Genomic_DNA"/>
</dbReference>
<accession>A0A6L8VFX7</accession>
<dbReference type="InterPro" id="IPR015421">
    <property type="entry name" value="PyrdxlP-dep_Trfase_major"/>
</dbReference>
<keyword evidence="2" id="KW-1185">Reference proteome</keyword>
<comment type="caution">
    <text evidence="1">The sequence shown here is derived from an EMBL/GenBank/DDBJ whole genome shotgun (WGS) entry which is preliminary data.</text>
</comment>
<dbReference type="SUPFAM" id="SSF53383">
    <property type="entry name" value="PLP-dependent transferases"/>
    <property type="match status" value="1"/>
</dbReference>
<reference evidence="1 2" key="1">
    <citation type="submission" date="2020-01" db="EMBL/GenBank/DDBJ databases">
        <title>Frigidibacter albus SP32T (=CGMCC 1.13995T).</title>
        <authorList>
            <person name="Liao X."/>
        </authorList>
    </citation>
    <scope>NUCLEOTIDE SEQUENCE [LARGE SCALE GENOMIC DNA]</scope>
    <source>
        <strain evidence="1 2">SP32</strain>
    </source>
</reference>
<sequence>MGRPWSYRYELYRHLHANMQQIFGDARAAGAELGITADMRGTIGLTGAVSAMHGALRQEVAEAMDAVAAKPVSSAALDEEIRHLIKQTYGDGYDAALVSTCEAGLMVAFDVLFAPPTLGRGAPYRGRYLALYERFMHHPGAYGRPFPPKYKEYLAEQGESAGEYGIQGKRVADLDAAIVRMAGADYTAHGIKHFPALNLLNVDAAETVARIEAMAHRHGASLVGLASLAYDTPGYGYGQKGPDGTPLIQTGMARIAREFDVPYIVDNAWSAPIIGADIRKLGADVMVYSMDKVTGAPTCGLIIGKEEPMIQIRRALGIHGPRAGGLSSHGKAAFNAIDPGKEALVGALAAMRILRDRPHVVLGALDRLHDLVLEEFQTLPEPLRQGWTIYKSRNSLAVELAYNGTWGSPDASGNTAMGIPIFTVEDMYTGTNLIQAGLQHMGLAPTITFDGNIWVSNGLGNVDGDGNLLEAPTRLALRGLFRMIEIVSRHAGLSA</sequence>
<dbReference type="Proteomes" id="UP000477083">
    <property type="component" value="Unassembled WGS sequence"/>
</dbReference>
<proteinExistence type="predicted"/>
<evidence type="ECO:0000313" key="1">
    <source>
        <dbReference type="EMBL" id="MZQ89268.1"/>
    </source>
</evidence>
<evidence type="ECO:0000313" key="2">
    <source>
        <dbReference type="Proteomes" id="UP000477083"/>
    </source>
</evidence>
<gene>
    <name evidence="1" type="ORF">GS660_09215</name>
</gene>
<protein>
    <recommendedName>
        <fullName evidence="3">Aminotransferase class V-fold PLP-dependent enzyme</fullName>
    </recommendedName>
</protein>
<dbReference type="InterPro" id="IPR015424">
    <property type="entry name" value="PyrdxlP-dep_Trfase"/>
</dbReference>